<dbReference type="GeneID" id="30150771"/>
<evidence type="ECO:0000313" key="1">
    <source>
        <dbReference type="EMBL" id="ODQ78914.1"/>
    </source>
</evidence>
<dbReference type="EMBL" id="KV454434">
    <property type="protein sequence ID" value="ODQ78914.1"/>
    <property type="molecule type" value="Genomic_DNA"/>
</dbReference>
<evidence type="ECO:0008006" key="3">
    <source>
        <dbReference type="Google" id="ProtNLM"/>
    </source>
</evidence>
<dbReference type="RefSeq" id="XP_018984242.1">
    <property type="nucleotide sequence ID" value="XM_019132918.1"/>
</dbReference>
<reference evidence="2" key="1">
    <citation type="submission" date="2016-05" db="EMBL/GenBank/DDBJ databases">
        <title>Comparative genomics of biotechnologically important yeasts.</title>
        <authorList>
            <consortium name="DOE Joint Genome Institute"/>
            <person name="Riley R."/>
            <person name="Haridas S."/>
            <person name="Wolfe K.H."/>
            <person name="Lopes M.R."/>
            <person name="Hittinger C.T."/>
            <person name="Goker M."/>
            <person name="Salamov A."/>
            <person name="Wisecaver J."/>
            <person name="Long T.M."/>
            <person name="Aerts A.L."/>
            <person name="Barry K."/>
            <person name="Choi C."/>
            <person name="Clum A."/>
            <person name="Coughlan A.Y."/>
            <person name="Deshpande S."/>
            <person name="Douglass A.P."/>
            <person name="Hanson S.J."/>
            <person name="Klenk H.-P."/>
            <person name="Labutti K."/>
            <person name="Lapidus A."/>
            <person name="Lindquist E."/>
            <person name="Lipzen A."/>
            <person name="Meier-Kolthoff J.P."/>
            <person name="Ohm R.A."/>
            <person name="Otillar R.P."/>
            <person name="Pangilinan J."/>
            <person name="Peng Y."/>
            <person name="Rokas A."/>
            <person name="Rosa C.A."/>
            <person name="Scheuner C."/>
            <person name="Sibirny A.A."/>
            <person name="Slot J.C."/>
            <person name="Stielow J.B."/>
            <person name="Sun H."/>
            <person name="Kurtzman C.P."/>
            <person name="Blackwell M."/>
            <person name="Grigoriev I.V."/>
            <person name="Jeffries T.W."/>
        </authorList>
    </citation>
    <scope>NUCLEOTIDE SEQUENCE [LARGE SCALE GENOMIC DNA]</scope>
    <source>
        <strain evidence="2">NRRL Y-12698</strain>
    </source>
</reference>
<dbReference type="InterPro" id="IPR011990">
    <property type="entry name" value="TPR-like_helical_dom_sf"/>
</dbReference>
<keyword evidence="2" id="KW-1185">Reference proteome</keyword>
<accession>A0A1E3QN86</accession>
<proteinExistence type="predicted"/>
<dbReference type="STRING" id="984486.A0A1E3QN86"/>
<dbReference type="OrthoDB" id="4081443at2759"/>
<dbReference type="AlphaFoldDB" id="A0A1E3QN86"/>
<gene>
    <name evidence="1" type="ORF">BABINDRAFT_9136</name>
</gene>
<sequence length="585" mass="67239">MFRAISSSTLKTRVVTPVVQVTLPPLPETRRFKYTATSFVPSAPKEQQLFRKISEFKDKNELSDYRRHSLPLEKTAMAFDECCLAKFNPRHPAQHQQQPLFATLTRAMGLYRQILPTSQMQHRRVSDLLHLIATAMKCNISTKLVLKKKADNDARSVTEQNDKIVITALQEICNDALENKVSLNSHAISVIISLYERLHRAEDGLRFWNNARQNDEDVMKYMSGNVVGRILPFLATYTDEPFEAIQDLYHRSRDLSGDSPALSVGMISVCLKHDQVEEALNLFEGLVASMDPADVTGNAYLYRAHNEFICSCTDLSVAEIFLDKALSGGMPYTTKINASTARDYIERLWEKTRNFAKVRETWEKVWRFYVKTNEDDINDGAISGSWNHTFMTVFFEQYPEFSQESFMTLKDVIRTYSEIKMIDEPFLNVILTFAPRWKQPQVIESINQAYDIYNITRSQISHRTYLKAMGAIDVPDSKIVDAWTQLVLLDDQQGYKYISRVDVKALKDATIYSESFSEARADVFFQIFKAYGSLCRNAHDYAIMVKDDIHFNPALRERYAGLTLLSVAELVVPQFKNLRSFNQKK</sequence>
<protein>
    <recommendedName>
        <fullName evidence="3">Protein RMD9, mitochondrial</fullName>
    </recommendedName>
</protein>
<evidence type="ECO:0000313" key="2">
    <source>
        <dbReference type="Proteomes" id="UP000094336"/>
    </source>
</evidence>
<dbReference type="Gene3D" id="1.25.40.10">
    <property type="entry name" value="Tetratricopeptide repeat domain"/>
    <property type="match status" value="1"/>
</dbReference>
<organism evidence="1 2">
    <name type="scientific">Babjeviella inositovora NRRL Y-12698</name>
    <dbReference type="NCBI Taxonomy" id="984486"/>
    <lineage>
        <taxon>Eukaryota</taxon>
        <taxon>Fungi</taxon>
        <taxon>Dikarya</taxon>
        <taxon>Ascomycota</taxon>
        <taxon>Saccharomycotina</taxon>
        <taxon>Pichiomycetes</taxon>
        <taxon>Serinales incertae sedis</taxon>
        <taxon>Babjeviella</taxon>
    </lineage>
</organism>
<dbReference type="Proteomes" id="UP000094336">
    <property type="component" value="Unassembled WGS sequence"/>
</dbReference>
<name>A0A1E3QN86_9ASCO</name>